<keyword evidence="1" id="KW-0732">Signal</keyword>
<evidence type="ECO:0000256" key="1">
    <source>
        <dbReference type="SAM" id="SignalP"/>
    </source>
</evidence>
<dbReference type="RefSeq" id="WP_116724638.1">
    <property type="nucleotide sequence ID" value="NZ_QCZI01000007.1"/>
</dbReference>
<keyword evidence="3" id="KW-1185">Reference proteome</keyword>
<dbReference type="EMBL" id="QCZI01000007">
    <property type="protein sequence ID" value="PWA05325.1"/>
    <property type="molecule type" value="Genomic_DNA"/>
</dbReference>
<comment type="caution">
    <text evidence="2">The sequence shown here is derived from an EMBL/GenBank/DDBJ whole genome shotgun (WGS) entry which is preliminary data.</text>
</comment>
<organism evidence="2 3">
    <name type="scientific">Flavobacterium psychrotolerans</name>
    <dbReference type="NCBI Taxonomy" id="2169410"/>
    <lineage>
        <taxon>Bacteria</taxon>
        <taxon>Pseudomonadati</taxon>
        <taxon>Bacteroidota</taxon>
        <taxon>Flavobacteriia</taxon>
        <taxon>Flavobacteriales</taxon>
        <taxon>Flavobacteriaceae</taxon>
        <taxon>Flavobacterium</taxon>
    </lineage>
</organism>
<gene>
    <name evidence="2" type="ORF">DB895_06905</name>
</gene>
<feature type="signal peptide" evidence="1">
    <location>
        <begin position="1"/>
        <end position="19"/>
    </location>
</feature>
<feature type="chain" id="PRO_5015763100" evidence="1">
    <location>
        <begin position="20"/>
        <end position="354"/>
    </location>
</feature>
<name>A0A2U1JJZ0_9FLAO</name>
<dbReference type="OrthoDB" id="103154at2"/>
<evidence type="ECO:0000313" key="2">
    <source>
        <dbReference type="EMBL" id="PWA05325.1"/>
    </source>
</evidence>
<sequence length="354" mass="38404">MKKTVLILALMLTASMTFAQDAAVTPSATTFAGSADMYYKVDFSQQQGNGKTSFTNSHNSFELGMASIEASHKSGKASVFVDLGFGKRAKDFSYNDGANTFMIKQLTFAYDISSSFKVTMGTFGTHIGYELLDAVDNKNYSMSYAFTNGPFFNTGVKAQYTKGKFSFMAGVTNPTDFKTAIEAGSTQKTFIGQVAYVGDTESLYFNVTTGSTNPNLGLPSSLKNKTQFDVVASKKLDAKLSLGFNGTYAIVNDDVDSSLDGKWFALVGYASYVVKEDINLAYRLEYFSDKDKVVYGVDGLGVIANTLSLNYKVGNLTIIPELRVDTTSKDFFTNHSGNPTGLNAFALLATTYTF</sequence>
<reference evidence="2 3" key="1">
    <citation type="submission" date="2018-04" db="EMBL/GenBank/DDBJ databases">
        <title>Flavobacterium sp. nov., isolated from glacier ice.</title>
        <authorList>
            <person name="Liu Q."/>
            <person name="Xin Y.-H."/>
        </authorList>
    </citation>
    <scope>NUCLEOTIDE SEQUENCE [LARGE SCALE GENOMIC DNA]</scope>
    <source>
        <strain evidence="2 3">RB1R5</strain>
    </source>
</reference>
<protein>
    <submittedName>
        <fullName evidence="2">Porin</fullName>
    </submittedName>
</protein>
<dbReference type="Proteomes" id="UP000245449">
    <property type="component" value="Unassembled WGS sequence"/>
</dbReference>
<dbReference type="InterPro" id="IPR011486">
    <property type="entry name" value="BBP2"/>
</dbReference>
<dbReference type="Pfam" id="PF07642">
    <property type="entry name" value="BBP2"/>
    <property type="match status" value="1"/>
</dbReference>
<evidence type="ECO:0000313" key="3">
    <source>
        <dbReference type="Proteomes" id="UP000245449"/>
    </source>
</evidence>
<dbReference type="AlphaFoldDB" id="A0A2U1JJZ0"/>
<accession>A0A2U1JJZ0</accession>
<proteinExistence type="predicted"/>